<protein>
    <submittedName>
        <fullName evidence="3">Uncharacterized protein</fullName>
    </submittedName>
</protein>
<feature type="transmembrane region" description="Helical" evidence="1">
    <location>
        <begin position="689"/>
        <end position="709"/>
    </location>
</feature>
<dbReference type="EMBL" id="LNIX01000005">
    <property type="protein sequence ID" value="OXA54740.1"/>
    <property type="molecule type" value="Genomic_DNA"/>
</dbReference>
<reference evidence="3 4" key="1">
    <citation type="submission" date="2015-12" db="EMBL/GenBank/DDBJ databases">
        <title>The genome of Folsomia candida.</title>
        <authorList>
            <person name="Faddeeva A."/>
            <person name="Derks M.F."/>
            <person name="Anvar Y."/>
            <person name="Smit S."/>
            <person name="Van Straalen N."/>
            <person name="Roelofs D."/>
        </authorList>
    </citation>
    <scope>NUCLEOTIDE SEQUENCE [LARGE SCALE GENOMIC DNA]</scope>
    <source>
        <strain evidence="3 4">VU population</strain>
        <tissue evidence="3">Whole body</tissue>
    </source>
</reference>
<name>A0A226EBC3_FOLCA</name>
<keyword evidence="1" id="KW-0472">Membrane</keyword>
<feature type="transmembrane region" description="Helical" evidence="1">
    <location>
        <begin position="394"/>
        <end position="416"/>
    </location>
</feature>
<evidence type="ECO:0000256" key="2">
    <source>
        <dbReference type="SAM" id="SignalP"/>
    </source>
</evidence>
<feature type="signal peptide" evidence="2">
    <location>
        <begin position="1"/>
        <end position="23"/>
    </location>
</feature>
<dbReference type="Proteomes" id="UP000198287">
    <property type="component" value="Unassembled WGS sequence"/>
</dbReference>
<dbReference type="Gene3D" id="1.10.287.70">
    <property type="match status" value="1"/>
</dbReference>
<accession>A0A226EBC3</accession>
<keyword evidence="2" id="KW-0732">Signal</keyword>
<comment type="caution">
    <text evidence="3">The sequence shown here is derived from an EMBL/GenBank/DDBJ whole genome shotgun (WGS) entry which is preliminary data.</text>
</comment>
<evidence type="ECO:0000313" key="4">
    <source>
        <dbReference type="Proteomes" id="UP000198287"/>
    </source>
</evidence>
<keyword evidence="1" id="KW-1133">Transmembrane helix</keyword>
<feature type="transmembrane region" description="Helical" evidence="1">
    <location>
        <begin position="341"/>
        <end position="360"/>
    </location>
</feature>
<dbReference type="AlphaFoldDB" id="A0A226EBC3"/>
<keyword evidence="1" id="KW-0812">Transmembrane</keyword>
<evidence type="ECO:0000313" key="3">
    <source>
        <dbReference type="EMBL" id="OXA54740.1"/>
    </source>
</evidence>
<keyword evidence="4" id="KW-1185">Reference proteome</keyword>
<sequence length="732" mass="84612">MSNFQNFWLPFAYIFVYIQIIQCNTIVRPNCFLNNVVEVPSKCDLQFVDSGSDYDPNFYYCQTNTNLLLPTTILSRSKFPGLNIYKAHVAVCKISLVFSFPYYIGRRGYKQEGKSVTLDKTVYFSEYYLESTESLAKQWTRLESVFIILVSNKVKQITGPDLFNPKTFLPSAERNSEANSKTLEKANYIAIAYFEDSNLLKFCCYPYGLYRIGAIICTESVRNSVSIFYQVAAPPKHWYLVHSGMITLYLPKSPQNPFASNPKYAFFEQLAFVIFSRLNVTVYPETFSPGERLATVYHHSSFYPDEKIPVIGKFSGYTYFSCYIEKYISFLFYITPFEPELWLAIATCLLVLILIMTIYVHCAKLSEFPTWLFMLSTVLEEGYNVPADIERKQFFRLILGLWCLMSVILTNCYNGIMTTELNAPLQGGKPKTFSDLVCSKIMGNNQNPDHVLKIFGNLTNLDFSRHREYLRSYYTSWRFRGVSYSLERQFEDAYCFKILSNLIPSGFENNVPDFLHLLAVTHMRLLYPGLNVKKASTLHFPNTLATLTFNLLNPVHSHHPAGVGTNSSAFKEESFRKLVETEIISCDKTVFTSDLETVNIELGFLRKHYHWIQFYKGDEIIYSTPIGFDFYNSGVSKVPTHYRILFESGIYSRLEIEQWRNSLLNRKPAIRKKEEEWDKAPIVSITGSLLTAFIIFAGSFSLPMIFLVVECRAQLKMWVYGMRKLLKLKKLM</sequence>
<proteinExistence type="predicted"/>
<gene>
    <name evidence="3" type="ORF">Fcan01_11435</name>
</gene>
<feature type="chain" id="PRO_5013211669" evidence="2">
    <location>
        <begin position="24"/>
        <end position="732"/>
    </location>
</feature>
<organism evidence="3 4">
    <name type="scientific">Folsomia candida</name>
    <name type="common">Springtail</name>
    <dbReference type="NCBI Taxonomy" id="158441"/>
    <lineage>
        <taxon>Eukaryota</taxon>
        <taxon>Metazoa</taxon>
        <taxon>Ecdysozoa</taxon>
        <taxon>Arthropoda</taxon>
        <taxon>Hexapoda</taxon>
        <taxon>Collembola</taxon>
        <taxon>Entomobryomorpha</taxon>
        <taxon>Isotomoidea</taxon>
        <taxon>Isotomidae</taxon>
        <taxon>Proisotominae</taxon>
        <taxon>Folsomia</taxon>
    </lineage>
</organism>
<evidence type="ECO:0000256" key="1">
    <source>
        <dbReference type="SAM" id="Phobius"/>
    </source>
</evidence>